<evidence type="ECO:0000313" key="4">
    <source>
        <dbReference type="Proteomes" id="UP001521785"/>
    </source>
</evidence>
<feature type="compositionally biased region" description="Polar residues" evidence="1">
    <location>
        <begin position="109"/>
        <end position="121"/>
    </location>
</feature>
<feature type="domain" description="Heterokaryon incompatibility" evidence="2">
    <location>
        <begin position="255"/>
        <end position="403"/>
    </location>
</feature>
<sequence>MESTEPSPDAASFHKLGPEGHLYDPLPTRNSIRTLLLTPGRDEDEIVCYFFPCDLDKDRTIDASSPRPFKSLAFGRATGLGSEDAERQFQLYVDCYVQKRQESALSESISQAAHMKQNQPSRKGKEAARNAGNISQILSEATDSADLKNRIENYLEDFNKLDDGETPSQRRRKVLIKWGLHYFAYIKNGPHGEHEKNRERKEFEAWRAGLVAASLMPNEKQPDLLTDDDWDFLQIARLAFSNDSLHAPHHPFQRFTALSYVWGDPTAPKSILIDGTTRFWVTRNLFDALKTLRRPDGALMFWIDAICINQDDPEEKRWQIGLMRRIYRQAHRVLAYVPQAEDDKKNLSKLLGLILKADEKCREAIEGACLEDYDLPAEDDLIWGAWRRFFASPYFRRIWILQEYALATSLDFDLGGGQGSSNASLLAMDAIDRRSRRLNAKYMDCDDFELLRKAYQGWFGYKQMAMERVFTRNDIYKTRSLDRQLVNVLPTSMTLEATDPRDKIYGLMGLVSDAEDYMDLVSYQDHDPYVVIYRRFARRLIEKGKFIQILRMACETSTNAQLPSWVPNWSSPISRNTISQNYAFRAGGDSSLVSSHVSPHNPDQLNTVGYIDSIVTFMTSAFTPNSQYGTVLGGPDSLQDIFDSLFTAWEELSEYCDRGRVDFLWDIHECLTMQTRKFKSMDKATRSDSETKDLENYRIFMARMARYDLGGEREKCAEDSRYRLRLGDLDETERDFILKIQSNTTHRCFCVLSCPTGDRIGLISKQAEVGDCLAIIKGAAVPYVLREMPDGVVEDRTAYELVGDAYVAELMLGQALQEDDSAWDDIALM</sequence>
<dbReference type="InterPro" id="IPR052895">
    <property type="entry name" value="HetReg/Transcr_Mod"/>
</dbReference>
<evidence type="ECO:0000313" key="3">
    <source>
        <dbReference type="EMBL" id="KAL1607837.1"/>
    </source>
</evidence>
<protein>
    <recommendedName>
        <fullName evidence="2">Heterokaryon incompatibility domain-containing protein</fullName>
    </recommendedName>
</protein>
<evidence type="ECO:0000259" key="2">
    <source>
        <dbReference type="Pfam" id="PF06985"/>
    </source>
</evidence>
<dbReference type="Pfam" id="PF06985">
    <property type="entry name" value="HET"/>
    <property type="match status" value="1"/>
</dbReference>
<dbReference type="PANTHER" id="PTHR24148:SF64">
    <property type="entry name" value="HETEROKARYON INCOMPATIBILITY DOMAIN-CONTAINING PROTEIN"/>
    <property type="match status" value="1"/>
</dbReference>
<dbReference type="PANTHER" id="PTHR24148">
    <property type="entry name" value="ANKYRIN REPEAT DOMAIN-CONTAINING PROTEIN 39 HOMOLOG-RELATED"/>
    <property type="match status" value="1"/>
</dbReference>
<feature type="region of interest" description="Disordered" evidence="1">
    <location>
        <begin position="109"/>
        <end position="130"/>
    </location>
</feature>
<evidence type="ECO:0000256" key="1">
    <source>
        <dbReference type="SAM" id="MobiDB-lite"/>
    </source>
</evidence>
<accession>A0ABR3RU20</accession>
<organism evidence="3 4">
    <name type="scientific">Paraconiothyrium brasiliense</name>
    <dbReference type="NCBI Taxonomy" id="300254"/>
    <lineage>
        <taxon>Eukaryota</taxon>
        <taxon>Fungi</taxon>
        <taxon>Dikarya</taxon>
        <taxon>Ascomycota</taxon>
        <taxon>Pezizomycotina</taxon>
        <taxon>Dothideomycetes</taxon>
        <taxon>Pleosporomycetidae</taxon>
        <taxon>Pleosporales</taxon>
        <taxon>Massarineae</taxon>
        <taxon>Didymosphaeriaceae</taxon>
        <taxon>Paraconiothyrium</taxon>
    </lineage>
</organism>
<dbReference type="Proteomes" id="UP001521785">
    <property type="component" value="Unassembled WGS sequence"/>
</dbReference>
<dbReference type="InterPro" id="IPR010730">
    <property type="entry name" value="HET"/>
</dbReference>
<name>A0ABR3RU20_9PLEO</name>
<reference evidence="3 4" key="1">
    <citation type="submission" date="2024-02" db="EMBL/GenBank/DDBJ databases">
        <title>De novo assembly and annotation of 12 fungi associated with fruit tree decline syndrome in Ontario, Canada.</title>
        <authorList>
            <person name="Sulman M."/>
            <person name="Ellouze W."/>
            <person name="Ilyukhin E."/>
        </authorList>
    </citation>
    <scope>NUCLEOTIDE SEQUENCE [LARGE SCALE GENOMIC DNA]</scope>
    <source>
        <strain evidence="3 4">M42-189</strain>
    </source>
</reference>
<proteinExistence type="predicted"/>
<comment type="caution">
    <text evidence="3">The sequence shown here is derived from an EMBL/GenBank/DDBJ whole genome shotgun (WGS) entry which is preliminary data.</text>
</comment>
<dbReference type="EMBL" id="JAKJXO020000003">
    <property type="protein sequence ID" value="KAL1607837.1"/>
    <property type="molecule type" value="Genomic_DNA"/>
</dbReference>
<feature type="region of interest" description="Disordered" evidence="1">
    <location>
        <begin position="1"/>
        <end position="22"/>
    </location>
</feature>
<keyword evidence="4" id="KW-1185">Reference proteome</keyword>
<gene>
    <name evidence="3" type="ORF">SLS60_002775</name>
</gene>